<evidence type="ECO:0000256" key="2">
    <source>
        <dbReference type="ARBA" id="ARBA00022603"/>
    </source>
</evidence>
<dbReference type="STRING" id="3218.A0A2K1JS12"/>
<feature type="domain" description="SAM-dependent MTase RsmB/NOP-type" evidence="8">
    <location>
        <begin position="227"/>
        <end position="649"/>
    </location>
</feature>
<keyword evidence="2 6" id="KW-0489">Methyltransferase</keyword>
<dbReference type="PROSITE" id="PS50890">
    <property type="entry name" value="PUA"/>
    <property type="match status" value="1"/>
</dbReference>
<accession>A0A2K1JS12</accession>
<reference evidence="9 11" key="1">
    <citation type="journal article" date="2008" name="Science">
        <title>The Physcomitrella genome reveals evolutionary insights into the conquest of land by plants.</title>
        <authorList>
            <person name="Rensing S."/>
            <person name="Lang D."/>
            <person name="Zimmer A."/>
            <person name="Terry A."/>
            <person name="Salamov A."/>
            <person name="Shapiro H."/>
            <person name="Nishiyama T."/>
            <person name="Perroud P.-F."/>
            <person name="Lindquist E."/>
            <person name="Kamisugi Y."/>
            <person name="Tanahashi T."/>
            <person name="Sakakibara K."/>
            <person name="Fujita T."/>
            <person name="Oishi K."/>
            <person name="Shin-I T."/>
            <person name="Kuroki Y."/>
            <person name="Toyoda A."/>
            <person name="Suzuki Y."/>
            <person name="Hashimoto A."/>
            <person name="Yamaguchi K."/>
            <person name="Sugano A."/>
            <person name="Kohara Y."/>
            <person name="Fujiyama A."/>
            <person name="Anterola A."/>
            <person name="Aoki S."/>
            <person name="Ashton N."/>
            <person name="Barbazuk W.B."/>
            <person name="Barker E."/>
            <person name="Bennetzen J."/>
            <person name="Bezanilla M."/>
            <person name="Blankenship R."/>
            <person name="Cho S.H."/>
            <person name="Dutcher S."/>
            <person name="Estelle M."/>
            <person name="Fawcett J.A."/>
            <person name="Gundlach H."/>
            <person name="Hanada K."/>
            <person name="Heyl A."/>
            <person name="Hicks K.A."/>
            <person name="Hugh J."/>
            <person name="Lohr M."/>
            <person name="Mayer K."/>
            <person name="Melkozernov A."/>
            <person name="Murata T."/>
            <person name="Nelson D."/>
            <person name="Pils B."/>
            <person name="Prigge M."/>
            <person name="Reiss B."/>
            <person name="Renner T."/>
            <person name="Rombauts S."/>
            <person name="Rushton P."/>
            <person name="Sanderfoot A."/>
            <person name="Schween G."/>
            <person name="Shiu S.-H."/>
            <person name="Stueber K."/>
            <person name="Theodoulou F.L."/>
            <person name="Tu H."/>
            <person name="Van de Peer Y."/>
            <person name="Verrier P.J."/>
            <person name="Waters E."/>
            <person name="Wood A."/>
            <person name="Yang L."/>
            <person name="Cove D."/>
            <person name="Cuming A."/>
            <person name="Hasebe M."/>
            <person name="Lucas S."/>
            <person name="Mishler D.B."/>
            <person name="Reski R."/>
            <person name="Grigoriev I."/>
            <person name="Quatrano R.S."/>
            <person name="Boore J.L."/>
        </authorList>
    </citation>
    <scope>NUCLEOTIDE SEQUENCE [LARGE SCALE GENOMIC DNA]</scope>
    <source>
        <strain evidence="10 11">cv. Gransden 2004</strain>
    </source>
</reference>
<comment type="similarity">
    <text evidence="1 6">Belongs to the class I-like SAM-binding methyltransferase superfamily. RsmB/NOP family.</text>
</comment>
<dbReference type="EnsemblPlants" id="Pp3c12_23090V3.1">
    <property type="protein sequence ID" value="Pp3c12_23090V3.1"/>
    <property type="gene ID" value="Pp3c12_23090"/>
</dbReference>
<dbReference type="PaxDb" id="3218-PP1S118_140V6.1"/>
<dbReference type="SMART" id="SM00359">
    <property type="entry name" value="PUA"/>
    <property type="match status" value="1"/>
</dbReference>
<keyword evidence="3 6" id="KW-0808">Transferase</keyword>
<evidence type="ECO:0000256" key="3">
    <source>
        <dbReference type="ARBA" id="ARBA00022679"/>
    </source>
</evidence>
<dbReference type="InterPro" id="IPR015947">
    <property type="entry name" value="PUA-like_sf"/>
</dbReference>
<proteinExistence type="inferred from homology"/>
<dbReference type="InterPro" id="IPR001678">
    <property type="entry name" value="MeTrfase_RsmB-F_NOP2_dom"/>
</dbReference>
<dbReference type="Pfam" id="PF01189">
    <property type="entry name" value="Methyltr_RsmB-F"/>
    <property type="match status" value="2"/>
</dbReference>
<dbReference type="Pfam" id="PF01472">
    <property type="entry name" value="PUA"/>
    <property type="match status" value="1"/>
</dbReference>
<dbReference type="SUPFAM" id="SSF53335">
    <property type="entry name" value="S-adenosyl-L-methionine-dependent methyltransferases"/>
    <property type="match status" value="1"/>
</dbReference>
<gene>
    <name evidence="10" type="primary">LOC112289873</name>
    <name evidence="9" type="ORF">PHYPA_016640</name>
</gene>
<dbReference type="RefSeq" id="XP_024391316.1">
    <property type="nucleotide sequence ID" value="XM_024535548.2"/>
</dbReference>
<feature type="region of interest" description="Disordered" evidence="7">
    <location>
        <begin position="85"/>
        <end position="108"/>
    </location>
</feature>
<dbReference type="PROSITE" id="PS51686">
    <property type="entry name" value="SAM_MT_RSMB_NOP"/>
    <property type="match status" value="1"/>
</dbReference>
<dbReference type="Gramene" id="Pp3c12_23090V3.1">
    <property type="protein sequence ID" value="Pp3c12_23090V3.1"/>
    <property type="gene ID" value="Pp3c12_23090"/>
</dbReference>
<dbReference type="InterPro" id="IPR049560">
    <property type="entry name" value="MeTrfase_RsmB-F_NOP2_cat"/>
</dbReference>
<dbReference type="GO" id="GO:0003723">
    <property type="term" value="F:RNA binding"/>
    <property type="evidence" value="ECO:0007669"/>
    <property type="project" value="UniProtKB-UniRule"/>
</dbReference>
<dbReference type="Proteomes" id="UP000006727">
    <property type="component" value="Chromosome 12"/>
</dbReference>
<feature type="compositionally biased region" description="Polar residues" evidence="7">
    <location>
        <begin position="452"/>
        <end position="463"/>
    </location>
</feature>
<dbReference type="GeneID" id="112289873"/>
<reference evidence="10" key="3">
    <citation type="submission" date="2020-12" db="UniProtKB">
        <authorList>
            <consortium name="EnsemblPlants"/>
        </authorList>
    </citation>
    <scope>IDENTIFICATION</scope>
</reference>
<evidence type="ECO:0000313" key="10">
    <source>
        <dbReference type="EnsemblPlants" id="Pp3c12_23090V3.1"/>
    </source>
</evidence>
<evidence type="ECO:0000259" key="8">
    <source>
        <dbReference type="PROSITE" id="PS51686"/>
    </source>
</evidence>
<dbReference type="Gene3D" id="2.30.130.10">
    <property type="entry name" value="PUA domain"/>
    <property type="match status" value="1"/>
</dbReference>
<dbReference type="PANTHER" id="PTHR22807">
    <property type="entry name" value="NOP2 YEAST -RELATED NOL1/NOP2/FMU SUN DOMAIN-CONTAINING"/>
    <property type="match status" value="1"/>
</dbReference>
<keyword evidence="11" id="KW-1185">Reference proteome</keyword>
<feature type="binding site" evidence="6">
    <location>
        <begin position="322"/>
        <end position="328"/>
    </location>
    <ligand>
        <name>S-adenosyl-L-methionine</name>
        <dbReference type="ChEBI" id="CHEBI:59789"/>
    </ligand>
</feature>
<feature type="binding site" evidence="6">
    <location>
        <position position="517"/>
    </location>
    <ligand>
        <name>S-adenosyl-L-methionine</name>
        <dbReference type="ChEBI" id="CHEBI:59789"/>
    </ligand>
</feature>
<dbReference type="InterPro" id="IPR036974">
    <property type="entry name" value="PUA_sf"/>
</dbReference>
<evidence type="ECO:0000313" key="11">
    <source>
        <dbReference type="Proteomes" id="UP000006727"/>
    </source>
</evidence>
<dbReference type="AlphaFoldDB" id="A0A2K1JS12"/>
<feature type="binding site" evidence="6">
    <location>
        <position position="346"/>
    </location>
    <ligand>
        <name>S-adenosyl-L-methionine</name>
        <dbReference type="ChEBI" id="CHEBI:59789"/>
    </ligand>
</feature>
<organism evidence="9">
    <name type="scientific">Physcomitrium patens</name>
    <name type="common">Spreading-leaved earth moss</name>
    <name type="synonym">Physcomitrella patens</name>
    <dbReference type="NCBI Taxonomy" id="3218"/>
    <lineage>
        <taxon>Eukaryota</taxon>
        <taxon>Viridiplantae</taxon>
        <taxon>Streptophyta</taxon>
        <taxon>Embryophyta</taxon>
        <taxon>Bryophyta</taxon>
        <taxon>Bryophytina</taxon>
        <taxon>Bryopsida</taxon>
        <taxon>Funariidae</taxon>
        <taxon>Funariales</taxon>
        <taxon>Funariaceae</taxon>
        <taxon>Physcomitrium</taxon>
    </lineage>
</organism>
<feature type="binding site" evidence="6">
    <location>
        <position position="373"/>
    </location>
    <ligand>
        <name>S-adenosyl-L-methionine</name>
        <dbReference type="ChEBI" id="CHEBI:59789"/>
    </ligand>
</feature>
<feature type="active site" description="Nucleophile" evidence="6">
    <location>
        <position position="568"/>
    </location>
</feature>
<dbReference type="Gramene" id="Pp3c12_23090V3.2">
    <property type="protein sequence ID" value="Pp3c12_23090V3.2"/>
    <property type="gene ID" value="Pp3c12_23090"/>
</dbReference>
<dbReference type="InterPro" id="IPR029063">
    <property type="entry name" value="SAM-dependent_MTases_sf"/>
</dbReference>
<evidence type="ECO:0000256" key="6">
    <source>
        <dbReference type="PROSITE-ProRule" id="PRU01023"/>
    </source>
</evidence>
<dbReference type="GO" id="GO:0008173">
    <property type="term" value="F:RNA methyltransferase activity"/>
    <property type="evidence" value="ECO:0007669"/>
    <property type="project" value="InterPro"/>
</dbReference>
<dbReference type="OMA" id="GYTEEWL"/>
<dbReference type="InterPro" id="IPR018314">
    <property type="entry name" value="RsmB/NOL1/NOP2-like_CS"/>
</dbReference>
<sequence length="651" mass="71288">MGEDREMEFVDCYASYRPRLIWDPRVSDYLSQAYGQQHFAQISEALTRPSVYSCVRVNTLQTTTKEVIKQLTRYVLQQQNDNQSRMLKQTEFQEKSSEAGDPHCAEKADVTGTKLSRIQVGGTISAESTSEEDEGSESCGICFQHDVLDNVVMVKGKGPCSIDYTTVRGEGGVLKEVVVSRKCAEAVLRGAHVFVPGVLACSGCIEKDELVAVSVAMERSDGEGGWFVGVTRGTTLSSEHAKSQFNDEDRSGWFIGIGRAMMTRATLFREAKGVAVEMVHRAYNLPPFSGVLSGDIFLQNLPSVVATHVLDPQPGERILDMCAAPGGKTTGIATLMGDKGEVIALDRSHSKVLDIVRLAQEMKLTCIQAIKMDALKSVRVESTPDRISQDKPLGEVSNTARLTEAVAIDDIITNSTSEEPNIIEECSKKHLREESAQILAENVGGSKRDEASTISSTRPNSEATPAKKFKDDGAYASRKAARKEARKLKTELKKAAEPETPYRNGFAPQSFDRVLLDAPCSALGLRPRLFAGQETLDGLRQHANYQRRLIDQAVQLVRPNGTLVYSTCTLNPGENEGVVRYVLDTYPFVSLSPQHPQIGGPGLVGGEDVFDGATHRPWLRKGEEQLVQRFDPVGPRDTIGFFVAKFSVAAH</sequence>
<name>A0A2K1JS12_PHYPA</name>
<dbReference type="InterPro" id="IPR002478">
    <property type="entry name" value="PUA"/>
</dbReference>
<keyword evidence="4 6" id="KW-0949">S-adenosyl-L-methionine</keyword>
<evidence type="ECO:0000256" key="4">
    <source>
        <dbReference type="ARBA" id="ARBA00022691"/>
    </source>
</evidence>
<keyword evidence="5 6" id="KW-0694">RNA-binding</keyword>
<evidence type="ECO:0000256" key="7">
    <source>
        <dbReference type="SAM" id="MobiDB-lite"/>
    </source>
</evidence>
<dbReference type="OrthoDB" id="260824at2759"/>
<dbReference type="PANTHER" id="PTHR22807:SF34">
    <property type="entry name" value="TRNA (CYTOSINE(72)-C(5))-METHYLTRANSFERASE NSUN6"/>
    <property type="match status" value="1"/>
</dbReference>
<evidence type="ECO:0000256" key="5">
    <source>
        <dbReference type="ARBA" id="ARBA00022884"/>
    </source>
</evidence>
<dbReference type="PROSITE" id="PS01153">
    <property type="entry name" value="NOL1_NOP2_SUN"/>
    <property type="match status" value="1"/>
</dbReference>
<dbReference type="CDD" id="cd21150">
    <property type="entry name" value="PUA_NSun6-like"/>
    <property type="match status" value="1"/>
</dbReference>
<feature type="region of interest" description="Disordered" evidence="7">
    <location>
        <begin position="440"/>
        <end position="504"/>
    </location>
</feature>
<protein>
    <recommendedName>
        <fullName evidence="8">SAM-dependent MTase RsmB/NOP-type domain-containing protein</fullName>
    </recommendedName>
</protein>
<dbReference type="Gene3D" id="3.40.50.150">
    <property type="entry name" value="Vaccinia Virus protein VP39"/>
    <property type="match status" value="2"/>
</dbReference>
<evidence type="ECO:0000256" key="1">
    <source>
        <dbReference type="ARBA" id="ARBA00007494"/>
    </source>
</evidence>
<dbReference type="InterPro" id="IPR023267">
    <property type="entry name" value="RCMT"/>
</dbReference>
<dbReference type="EnsemblPlants" id="Pp3c12_23090V3.2">
    <property type="protein sequence ID" value="Pp3c12_23090V3.2"/>
    <property type="gene ID" value="Pp3c12_23090"/>
</dbReference>
<dbReference type="SUPFAM" id="SSF88697">
    <property type="entry name" value="PUA domain-like"/>
    <property type="match status" value="1"/>
</dbReference>
<dbReference type="EMBL" id="ABEU02000012">
    <property type="protein sequence ID" value="PNR44256.1"/>
    <property type="molecule type" value="Genomic_DNA"/>
</dbReference>
<feature type="compositionally biased region" description="Basic and acidic residues" evidence="7">
    <location>
        <begin position="487"/>
        <end position="497"/>
    </location>
</feature>
<feature type="compositionally biased region" description="Basic and acidic residues" evidence="7">
    <location>
        <begin position="91"/>
        <end position="108"/>
    </location>
</feature>
<dbReference type="GO" id="GO:0001510">
    <property type="term" value="P:RNA methylation"/>
    <property type="evidence" value="ECO:0000318"/>
    <property type="project" value="GO_Central"/>
</dbReference>
<dbReference type="PRINTS" id="PR02008">
    <property type="entry name" value="RCMTFAMILY"/>
</dbReference>
<evidence type="ECO:0000313" key="9">
    <source>
        <dbReference type="EMBL" id="PNR44256.1"/>
    </source>
</evidence>
<reference evidence="9 11" key="2">
    <citation type="journal article" date="2018" name="Plant J.">
        <title>The Physcomitrella patens chromosome-scale assembly reveals moss genome structure and evolution.</title>
        <authorList>
            <person name="Lang D."/>
            <person name="Ullrich K.K."/>
            <person name="Murat F."/>
            <person name="Fuchs J."/>
            <person name="Jenkins J."/>
            <person name="Haas F.B."/>
            <person name="Piednoel M."/>
            <person name="Gundlach H."/>
            <person name="Van Bel M."/>
            <person name="Meyberg R."/>
            <person name="Vives C."/>
            <person name="Morata J."/>
            <person name="Symeonidi A."/>
            <person name="Hiss M."/>
            <person name="Muchero W."/>
            <person name="Kamisugi Y."/>
            <person name="Saleh O."/>
            <person name="Blanc G."/>
            <person name="Decker E.L."/>
            <person name="van Gessel N."/>
            <person name="Grimwood J."/>
            <person name="Hayes R.D."/>
            <person name="Graham S.W."/>
            <person name="Gunter L.E."/>
            <person name="McDaniel S.F."/>
            <person name="Hoernstein S.N.W."/>
            <person name="Larsson A."/>
            <person name="Li F.W."/>
            <person name="Perroud P.F."/>
            <person name="Phillips J."/>
            <person name="Ranjan P."/>
            <person name="Rokshar D.S."/>
            <person name="Rothfels C.J."/>
            <person name="Schneider L."/>
            <person name="Shu S."/>
            <person name="Stevenson D.W."/>
            <person name="Thummler F."/>
            <person name="Tillich M."/>
            <person name="Villarreal Aguilar J.C."/>
            <person name="Widiez T."/>
            <person name="Wong G.K."/>
            <person name="Wymore A."/>
            <person name="Zhang Y."/>
            <person name="Zimmer A.D."/>
            <person name="Quatrano R.S."/>
            <person name="Mayer K.F.X."/>
            <person name="Goodstein D."/>
            <person name="Casacuberta J.M."/>
            <person name="Vandepoele K."/>
            <person name="Reski R."/>
            <person name="Cuming A.C."/>
            <person name="Tuskan G.A."/>
            <person name="Maumus F."/>
            <person name="Salse J."/>
            <person name="Schmutz J."/>
            <person name="Rensing S.A."/>
        </authorList>
    </citation>
    <scope>NUCLEOTIDE SEQUENCE [LARGE SCALE GENOMIC DNA]</scope>
    <source>
        <strain evidence="10 11">cv. Gransden 2004</strain>
    </source>
</reference>